<reference evidence="1 2" key="1">
    <citation type="journal article" date="2011" name="J. Bacteriol.">
        <title>Genome sequence of the verrucomicrobium Opitutus terrae PB90-1, an abundant inhabitant of rice paddy soil ecosystems.</title>
        <authorList>
            <person name="van Passel M.W."/>
            <person name="Kant R."/>
            <person name="Palva A."/>
            <person name="Copeland A."/>
            <person name="Lucas S."/>
            <person name="Lapidus A."/>
            <person name="Glavina del Rio T."/>
            <person name="Pitluck S."/>
            <person name="Goltsman E."/>
            <person name="Clum A."/>
            <person name="Sun H."/>
            <person name="Schmutz J."/>
            <person name="Larimer F.W."/>
            <person name="Land M.L."/>
            <person name="Hauser L."/>
            <person name="Kyrpides N."/>
            <person name="Mikhailova N."/>
            <person name="Richardson P.P."/>
            <person name="Janssen P.H."/>
            <person name="de Vos W.M."/>
            <person name="Smidt H."/>
        </authorList>
    </citation>
    <scope>NUCLEOTIDE SEQUENCE [LARGE SCALE GENOMIC DNA]</scope>
    <source>
        <strain evidence="2">DSM 11246 / JCM 15787 / PB90-1</strain>
    </source>
</reference>
<evidence type="ECO:0000313" key="1">
    <source>
        <dbReference type="EMBL" id="ACB74030.1"/>
    </source>
</evidence>
<dbReference type="HOGENOM" id="CLU_2317506_0_0_0"/>
<sequence>MRLARAEGLAVKLLVPKLLYPIAERIYADFFASLRQCAVVEQSHQGQLHKIIRMWVDVPAGFASLAKSGANPFTPDEVLDTLRAMTAAASASAGKGAAK</sequence>
<name>B1ZUI7_OPITP</name>
<dbReference type="AlphaFoldDB" id="B1ZUI7"/>
<organism evidence="1 2">
    <name type="scientific">Opitutus terrae (strain DSM 11246 / JCM 15787 / PB90-1)</name>
    <dbReference type="NCBI Taxonomy" id="452637"/>
    <lineage>
        <taxon>Bacteria</taxon>
        <taxon>Pseudomonadati</taxon>
        <taxon>Verrucomicrobiota</taxon>
        <taxon>Opitutia</taxon>
        <taxon>Opitutales</taxon>
        <taxon>Opitutaceae</taxon>
        <taxon>Opitutus</taxon>
    </lineage>
</organism>
<protein>
    <submittedName>
        <fullName evidence="1">627aa long 2-oxoacid--ferredoxin oxidoreductasealpha subunit</fullName>
    </submittedName>
</protein>
<dbReference type="EMBL" id="CP001032">
    <property type="protein sequence ID" value="ACB74030.1"/>
    <property type="molecule type" value="Genomic_DNA"/>
</dbReference>
<proteinExistence type="predicted"/>
<gene>
    <name evidence="1" type="ordered locus">Oter_0741</name>
</gene>
<dbReference type="eggNOG" id="COG0674">
    <property type="taxonomic scope" value="Bacteria"/>
</dbReference>
<accession>B1ZUI7</accession>
<keyword evidence="2" id="KW-1185">Reference proteome</keyword>
<dbReference type="KEGG" id="ote:Oter_0741"/>
<dbReference type="Gene3D" id="3.40.50.920">
    <property type="match status" value="1"/>
</dbReference>
<dbReference type="RefSeq" id="WP_012373568.1">
    <property type="nucleotide sequence ID" value="NC_010571.1"/>
</dbReference>
<dbReference type="STRING" id="452637.Oter_0741"/>
<evidence type="ECO:0000313" key="2">
    <source>
        <dbReference type="Proteomes" id="UP000007013"/>
    </source>
</evidence>
<dbReference type="InterPro" id="IPR009014">
    <property type="entry name" value="Transketo_C/PFOR_II"/>
</dbReference>
<dbReference type="SUPFAM" id="SSF52922">
    <property type="entry name" value="TK C-terminal domain-like"/>
    <property type="match status" value="1"/>
</dbReference>
<dbReference type="Proteomes" id="UP000007013">
    <property type="component" value="Chromosome"/>
</dbReference>